<dbReference type="GO" id="GO:0030638">
    <property type="term" value="P:polyketide metabolic process"/>
    <property type="evidence" value="ECO:0007669"/>
    <property type="project" value="InterPro"/>
</dbReference>
<dbReference type="Gene3D" id="3.10.450.50">
    <property type="match status" value="1"/>
</dbReference>
<evidence type="ECO:0000256" key="1">
    <source>
        <dbReference type="SAM" id="MobiDB-lite"/>
    </source>
</evidence>
<organism evidence="2 3">
    <name type="scientific">Mycosarcoma maydis</name>
    <name type="common">Corn smut fungus</name>
    <name type="synonym">Ustilago maydis</name>
    <dbReference type="NCBI Taxonomy" id="5270"/>
    <lineage>
        <taxon>Eukaryota</taxon>
        <taxon>Fungi</taxon>
        <taxon>Dikarya</taxon>
        <taxon>Basidiomycota</taxon>
        <taxon>Ustilaginomycotina</taxon>
        <taxon>Ustilaginomycetes</taxon>
        <taxon>Ustilaginales</taxon>
        <taxon>Ustilaginaceae</taxon>
        <taxon>Mycosarcoma</taxon>
    </lineage>
</organism>
<reference evidence="2 3" key="1">
    <citation type="journal article" date="2006" name="Nature">
        <title>Insights from the genome of the biotrophic fungal plant pathogen Ustilago maydis.</title>
        <authorList>
            <person name="Kamper J."/>
            <person name="Kahmann R."/>
            <person name="Bolker M."/>
            <person name="Ma L.J."/>
            <person name="Brefort T."/>
            <person name="Saville B.J."/>
            <person name="Banuett F."/>
            <person name="Kronstad J.W."/>
            <person name="Gold S.E."/>
            <person name="Muller O."/>
            <person name="Perlin M.H."/>
            <person name="Wosten H.A."/>
            <person name="de Vries R."/>
            <person name="Ruiz-Herrera J."/>
            <person name="Reynaga-Pena C.G."/>
            <person name="Snetselaar K."/>
            <person name="McCann M."/>
            <person name="Perez-Martin J."/>
            <person name="Feldbrugge M."/>
            <person name="Basse C.W."/>
            <person name="Steinberg G."/>
            <person name="Ibeas J.I."/>
            <person name="Holloman W."/>
            <person name="Guzman P."/>
            <person name="Farman M."/>
            <person name="Stajich J.E."/>
            <person name="Sentandreu R."/>
            <person name="Gonzalez-Prieto J.M."/>
            <person name="Kennell J.C."/>
            <person name="Molina L."/>
            <person name="Schirawski J."/>
            <person name="Mendoza-Mendoza A."/>
            <person name="Greilinger D."/>
            <person name="Munch K."/>
            <person name="Rossel N."/>
            <person name="Scherer M."/>
            <person name="Vranes M."/>
            <person name="Ladendorf O."/>
            <person name="Vincon V."/>
            <person name="Fuchs U."/>
            <person name="Sandrock B."/>
            <person name="Meng S."/>
            <person name="Ho E.C."/>
            <person name="Cahill M.J."/>
            <person name="Boyce K.J."/>
            <person name="Klose J."/>
            <person name="Klosterman S.J."/>
            <person name="Deelstra H.J."/>
            <person name="Ortiz-Castellanos L."/>
            <person name="Li W."/>
            <person name="Sanchez-Alonso P."/>
            <person name="Schreier P.H."/>
            <person name="Hauser-Hahn I."/>
            <person name="Vaupel M."/>
            <person name="Koopmann E."/>
            <person name="Friedrich G."/>
            <person name="Voss H."/>
            <person name="Schluter T."/>
            <person name="Margolis J."/>
            <person name="Platt D."/>
            <person name="Swimmer C."/>
            <person name="Gnirke A."/>
            <person name="Chen F."/>
            <person name="Vysotskaia V."/>
            <person name="Mannhaupt G."/>
            <person name="Guldener U."/>
            <person name="Munsterkotter M."/>
            <person name="Haase D."/>
            <person name="Oesterheld M."/>
            <person name="Mewes H.W."/>
            <person name="Mauceli E.W."/>
            <person name="DeCaprio D."/>
            <person name="Wade C.M."/>
            <person name="Butler J."/>
            <person name="Young S."/>
            <person name="Jaffe D.B."/>
            <person name="Calvo S."/>
            <person name="Nusbaum C."/>
            <person name="Galagan J."/>
            <person name="Birren B.W."/>
        </authorList>
    </citation>
    <scope>NUCLEOTIDE SEQUENCE [LARGE SCALE GENOMIC DNA]</scope>
    <source>
        <strain evidence="3">DSM 14603 / FGSC 9021 / UM521</strain>
    </source>
</reference>
<protein>
    <recommendedName>
        <fullName evidence="4">SnoaL-like domain-containing protein</fullName>
    </recommendedName>
</protein>
<dbReference type="InParanoid" id="A0A0D1EA50"/>
<dbReference type="AlphaFoldDB" id="A0A0D1EA50"/>
<evidence type="ECO:0000313" key="2">
    <source>
        <dbReference type="EMBL" id="KIS71270.1"/>
    </source>
</evidence>
<evidence type="ECO:0000313" key="3">
    <source>
        <dbReference type="Proteomes" id="UP000000561"/>
    </source>
</evidence>
<dbReference type="PANTHER" id="PTHR38436:SF3">
    <property type="entry name" value="CARBOXYMETHYLENEBUTENOLIDASE-RELATED"/>
    <property type="match status" value="1"/>
</dbReference>
<dbReference type="SUPFAM" id="SSF54427">
    <property type="entry name" value="NTF2-like"/>
    <property type="match status" value="1"/>
</dbReference>
<sequence length="476" mass="52003">MSVKIQFKTFESAVDAARMAGRAPTVLVLGPWHTGTHGLAANLSEEGYQVVLVDTTPGSASLEALRRRPAAAETEQYTVDQHSRVTNGWCIARNLIHLIDSHIHGGWNNFTALIAFGLERQDADVTHALHMQSSHRGGLSAVVAYGAQLTKSQVLEAVGRISEYPFLSHLPESDQELVDALVRAAKKGEIPQDALPFHPELCQFQASLGPIKAKMVSIFTYASIGVDQDASVWGCAFPFSHHTKDFAFAQDSSVNDAHRSAAAMSYSRTVALLKSTMGPRFPLEQLWDQHTYFEFATRDAAKTMTTMVAQPYVNHVACLTGGAGFEQLARFYQHHFTSVSPPDTTLIPISRTIGSDRIIDEMLFSCTHTTQIDYFLPGVPPTGRKLRIPMVGIVNLRGDKLAYESLYWDQANALVQLGLLDAVSSSLDPDVTLPIAGDQVAQKILHPYGIPSNHLMPNWPDSESKSIPGITNDTAA</sequence>
<name>A0A0D1EA50_MYCMD</name>
<dbReference type="VEuPathDB" id="FungiDB:UMAG_01170"/>
<feature type="region of interest" description="Disordered" evidence="1">
    <location>
        <begin position="456"/>
        <end position="476"/>
    </location>
</feature>
<dbReference type="eggNOG" id="ENOG502RYJ9">
    <property type="taxonomic scope" value="Eukaryota"/>
</dbReference>
<evidence type="ECO:0008006" key="4">
    <source>
        <dbReference type="Google" id="ProtNLM"/>
    </source>
</evidence>
<dbReference type="OMA" id="AYESLYW"/>
<accession>A0A0D1EA50</accession>
<keyword evidence="3" id="KW-1185">Reference proteome</keyword>
<dbReference type="InterPro" id="IPR009959">
    <property type="entry name" value="Cyclase_SnoaL-like"/>
</dbReference>
<dbReference type="EMBL" id="CM003141">
    <property type="protein sequence ID" value="KIS71270.1"/>
    <property type="molecule type" value="Genomic_DNA"/>
</dbReference>
<dbReference type="GeneID" id="23562268"/>
<proteinExistence type="predicted"/>
<dbReference type="InterPro" id="IPR032710">
    <property type="entry name" value="NTF2-like_dom_sf"/>
</dbReference>
<dbReference type="STRING" id="237631.A0A0D1EA50"/>
<dbReference type="Proteomes" id="UP000000561">
    <property type="component" value="Chromosome 2"/>
</dbReference>
<dbReference type="PANTHER" id="PTHR38436">
    <property type="entry name" value="POLYKETIDE CYCLASE SNOAL-LIKE DOMAIN"/>
    <property type="match status" value="1"/>
</dbReference>
<gene>
    <name evidence="2" type="ORF">UMAG_01170</name>
</gene>
<dbReference type="RefSeq" id="XP_011387112.1">
    <property type="nucleotide sequence ID" value="XM_011388810.1"/>
</dbReference>
<dbReference type="OrthoDB" id="5440at2759"/>
<dbReference type="KEGG" id="uma:UMAG_01170"/>